<gene>
    <name evidence="3" type="ORF">GCM10008170_05630</name>
</gene>
<feature type="compositionally biased region" description="Low complexity" evidence="2">
    <location>
        <begin position="39"/>
        <end position="51"/>
    </location>
</feature>
<reference evidence="3" key="2">
    <citation type="submission" date="2023-01" db="EMBL/GenBank/DDBJ databases">
        <authorList>
            <person name="Sun Q."/>
            <person name="Evtushenko L."/>
        </authorList>
    </citation>
    <scope>NUCLEOTIDE SEQUENCE</scope>
    <source>
        <strain evidence="3">VKM B-1606</strain>
    </source>
</reference>
<evidence type="ECO:0000256" key="2">
    <source>
        <dbReference type="SAM" id="MobiDB-lite"/>
    </source>
</evidence>
<evidence type="ECO:0000313" key="4">
    <source>
        <dbReference type="Proteomes" id="UP001143400"/>
    </source>
</evidence>
<keyword evidence="1" id="KW-0175">Coiled coil</keyword>
<sequence length="130" mass="14662">MTAPRPGASDADERYRRKDRDVARRAKKRRRALEAMTPEQRQAAEAWQRAHQPGDFQKRAAARQRRKDDADGRALLDEIDRRREPPLSPEAAEIAAAIAALRAERDQLLAQAAASAEDHDFNNYTDGVFG</sequence>
<comment type="caution">
    <text evidence="3">The sequence shown here is derived from an EMBL/GenBank/DDBJ whole genome shotgun (WGS) entry which is preliminary data.</text>
</comment>
<dbReference type="AlphaFoldDB" id="A0A9W6IS31"/>
<evidence type="ECO:0000313" key="3">
    <source>
        <dbReference type="EMBL" id="GLK54544.1"/>
    </source>
</evidence>
<feature type="compositionally biased region" description="Basic and acidic residues" evidence="2">
    <location>
        <begin position="66"/>
        <end position="85"/>
    </location>
</feature>
<name>A0A9W6IS31_9HYPH</name>
<feature type="compositionally biased region" description="Basic and acidic residues" evidence="2">
    <location>
        <begin position="11"/>
        <end position="24"/>
    </location>
</feature>
<dbReference type="EMBL" id="BSFF01000001">
    <property type="protein sequence ID" value="GLK54544.1"/>
    <property type="molecule type" value="Genomic_DNA"/>
</dbReference>
<feature type="coiled-coil region" evidence="1">
    <location>
        <begin position="91"/>
        <end position="118"/>
    </location>
</feature>
<dbReference type="Proteomes" id="UP001143400">
    <property type="component" value="Unassembled WGS sequence"/>
</dbReference>
<protein>
    <submittedName>
        <fullName evidence="3">Uncharacterized protein</fullName>
    </submittedName>
</protein>
<proteinExistence type="predicted"/>
<accession>A0A9W6IS31</accession>
<reference evidence="3" key="1">
    <citation type="journal article" date="2014" name="Int. J. Syst. Evol. Microbiol.">
        <title>Complete genome sequence of Corynebacterium casei LMG S-19264T (=DSM 44701T), isolated from a smear-ripened cheese.</title>
        <authorList>
            <consortium name="US DOE Joint Genome Institute (JGI-PGF)"/>
            <person name="Walter F."/>
            <person name="Albersmeier A."/>
            <person name="Kalinowski J."/>
            <person name="Ruckert C."/>
        </authorList>
    </citation>
    <scope>NUCLEOTIDE SEQUENCE</scope>
    <source>
        <strain evidence="3">VKM B-1606</strain>
    </source>
</reference>
<organism evidence="3 4">
    <name type="scientific">Methylopila capsulata</name>
    <dbReference type="NCBI Taxonomy" id="61654"/>
    <lineage>
        <taxon>Bacteria</taxon>
        <taxon>Pseudomonadati</taxon>
        <taxon>Pseudomonadota</taxon>
        <taxon>Alphaproteobacteria</taxon>
        <taxon>Hyphomicrobiales</taxon>
        <taxon>Methylopilaceae</taxon>
        <taxon>Methylopila</taxon>
    </lineage>
</organism>
<evidence type="ECO:0000256" key="1">
    <source>
        <dbReference type="SAM" id="Coils"/>
    </source>
</evidence>
<feature type="region of interest" description="Disordered" evidence="2">
    <location>
        <begin position="1"/>
        <end position="88"/>
    </location>
</feature>